<keyword evidence="2" id="KW-0472">Membrane</keyword>
<comment type="caution">
    <text evidence="3">The sequence shown here is derived from an EMBL/GenBank/DDBJ whole genome shotgun (WGS) entry which is preliminary data.</text>
</comment>
<evidence type="ECO:0000256" key="1">
    <source>
        <dbReference type="SAM" id="MobiDB-lite"/>
    </source>
</evidence>
<dbReference type="RefSeq" id="WP_229865616.1">
    <property type="nucleotide sequence ID" value="NZ_BMVF01000016.1"/>
</dbReference>
<keyword evidence="2" id="KW-0812">Transmembrane</keyword>
<evidence type="ECO:0000313" key="3">
    <source>
        <dbReference type="EMBL" id="GHD93893.1"/>
    </source>
</evidence>
<sequence length="234" mass="23127">MRVKGLIQSVNPVPPNAGRELSARAEGELAALVGPQGAETSGSVVSATGARRTDRRGLLLAVVACGAVLAVGGAFLGLHGGSPAGSGSHQAGGTGAGPGGSAVADEPSYGSTAELEDAANLIVRARVGDGRQESVEGVDTTVATAKVLATAKGAAPGDSIEVAYTTPGSGPETTSFTAGKEYVLLLDKGPGGRFVLVNTTQGWYEVRGDAPVAGKDNRVGLSAGVRGSLGLRPR</sequence>
<dbReference type="AlphaFoldDB" id="A0A918Y7T8"/>
<accession>A0A918Y7T8</accession>
<name>A0A918Y7T8_9ACTN</name>
<keyword evidence="4" id="KW-1185">Reference proteome</keyword>
<organism evidence="3 4">
    <name type="scientific">Streptomyces naganishii JCM 4654</name>
    <dbReference type="NCBI Taxonomy" id="1306179"/>
    <lineage>
        <taxon>Bacteria</taxon>
        <taxon>Bacillati</taxon>
        <taxon>Actinomycetota</taxon>
        <taxon>Actinomycetes</taxon>
        <taxon>Kitasatosporales</taxon>
        <taxon>Streptomycetaceae</taxon>
        <taxon>Streptomyces</taxon>
    </lineage>
</organism>
<proteinExistence type="predicted"/>
<protein>
    <submittedName>
        <fullName evidence="3">Uncharacterized protein</fullName>
    </submittedName>
</protein>
<feature type="region of interest" description="Disordered" evidence="1">
    <location>
        <begin position="84"/>
        <end position="110"/>
    </location>
</feature>
<feature type="transmembrane region" description="Helical" evidence="2">
    <location>
        <begin position="58"/>
        <end position="78"/>
    </location>
</feature>
<keyword evidence="2" id="KW-1133">Transmembrane helix</keyword>
<feature type="compositionally biased region" description="Gly residues" evidence="1">
    <location>
        <begin position="84"/>
        <end position="100"/>
    </location>
</feature>
<reference evidence="3" key="1">
    <citation type="journal article" date="2014" name="Int. J. Syst. Evol. Microbiol.">
        <title>Complete genome sequence of Corynebacterium casei LMG S-19264T (=DSM 44701T), isolated from a smear-ripened cheese.</title>
        <authorList>
            <consortium name="US DOE Joint Genome Institute (JGI-PGF)"/>
            <person name="Walter F."/>
            <person name="Albersmeier A."/>
            <person name="Kalinowski J."/>
            <person name="Ruckert C."/>
        </authorList>
    </citation>
    <scope>NUCLEOTIDE SEQUENCE</scope>
    <source>
        <strain evidence="3">JCM 4654</strain>
    </source>
</reference>
<evidence type="ECO:0000313" key="4">
    <source>
        <dbReference type="Proteomes" id="UP000608955"/>
    </source>
</evidence>
<reference evidence="3" key="2">
    <citation type="submission" date="2020-09" db="EMBL/GenBank/DDBJ databases">
        <authorList>
            <person name="Sun Q."/>
            <person name="Ohkuma M."/>
        </authorList>
    </citation>
    <scope>NUCLEOTIDE SEQUENCE</scope>
    <source>
        <strain evidence="3">JCM 4654</strain>
    </source>
</reference>
<dbReference type="EMBL" id="BMVF01000016">
    <property type="protein sequence ID" value="GHD93893.1"/>
    <property type="molecule type" value="Genomic_DNA"/>
</dbReference>
<gene>
    <name evidence="3" type="ORF">GCM10010508_52440</name>
</gene>
<evidence type="ECO:0000256" key="2">
    <source>
        <dbReference type="SAM" id="Phobius"/>
    </source>
</evidence>
<dbReference type="Proteomes" id="UP000608955">
    <property type="component" value="Unassembled WGS sequence"/>
</dbReference>